<accession>A0A9Q3HIA6</accession>
<comment type="caution">
    <text evidence="2">The sequence shown here is derived from an EMBL/GenBank/DDBJ whole genome shotgun (WGS) entry which is preliminary data.</text>
</comment>
<dbReference type="Proteomes" id="UP000765509">
    <property type="component" value="Unassembled WGS sequence"/>
</dbReference>
<gene>
    <name evidence="2" type="ORF">O181_044972</name>
</gene>
<name>A0A9Q3HIA6_9BASI</name>
<keyword evidence="3" id="KW-1185">Reference proteome</keyword>
<evidence type="ECO:0000313" key="2">
    <source>
        <dbReference type="EMBL" id="MBW0505257.1"/>
    </source>
</evidence>
<protein>
    <submittedName>
        <fullName evidence="2">Uncharacterized protein</fullName>
    </submittedName>
</protein>
<evidence type="ECO:0000256" key="1">
    <source>
        <dbReference type="SAM" id="MobiDB-lite"/>
    </source>
</evidence>
<proteinExistence type="predicted"/>
<dbReference type="OrthoDB" id="2506630at2759"/>
<feature type="compositionally biased region" description="Polar residues" evidence="1">
    <location>
        <begin position="47"/>
        <end position="56"/>
    </location>
</feature>
<evidence type="ECO:0000313" key="3">
    <source>
        <dbReference type="Proteomes" id="UP000765509"/>
    </source>
</evidence>
<feature type="compositionally biased region" description="Basic residues" evidence="1">
    <location>
        <begin position="67"/>
        <end position="82"/>
    </location>
</feature>
<sequence>MSFQPGIPEILAKQNEYINELKKRLEKCDEEVEQLLQKFLSLEVQPGQHSEPSSKTSKVKTGEKKSIVKNKSPRSPSTRRNRKDLGPHQTKSSSTPKRSASEALQTPKPKANQLIMNKKPQGFKPTKRSLPLLPDPALLQEFHNGFNDVEEIQQAAQSKNSLNLIPQENVINLKGTKTGRKKVGQAIINVQEFIILYIKALLAKLGICQWAPALDEPIDTLYNEACQISAIQTFRQVAVGGAYQYMNINLSFLNKIGLLEATYNHFVHYLQTKIWKRETKESGPYQKDLERGFISNNRQRVSGPIIPEIMFEPKIFFYFKSYKIVATSFEFLETSPSST</sequence>
<dbReference type="AlphaFoldDB" id="A0A9Q3HIA6"/>
<reference evidence="2" key="1">
    <citation type="submission" date="2021-03" db="EMBL/GenBank/DDBJ databases">
        <title>Draft genome sequence of rust myrtle Austropuccinia psidii MF-1, a brazilian biotype.</title>
        <authorList>
            <person name="Quecine M.C."/>
            <person name="Pachon D.M.R."/>
            <person name="Bonatelli M.L."/>
            <person name="Correr F.H."/>
            <person name="Franceschini L.M."/>
            <person name="Leite T.F."/>
            <person name="Margarido G.R.A."/>
            <person name="Almeida C.A."/>
            <person name="Ferrarezi J.A."/>
            <person name="Labate C.A."/>
        </authorList>
    </citation>
    <scope>NUCLEOTIDE SEQUENCE</scope>
    <source>
        <strain evidence="2">MF-1</strain>
    </source>
</reference>
<feature type="compositionally biased region" description="Polar residues" evidence="1">
    <location>
        <begin position="89"/>
        <end position="104"/>
    </location>
</feature>
<feature type="region of interest" description="Disordered" evidence="1">
    <location>
        <begin position="42"/>
        <end position="112"/>
    </location>
</feature>
<dbReference type="EMBL" id="AVOT02018386">
    <property type="protein sequence ID" value="MBW0505257.1"/>
    <property type="molecule type" value="Genomic_DNA"/>
</dbReference>
<organism evidence="2 3">
    <name type="scientific">Austropuccinia psidii MF-1</name>
    <dbReference type="NCBI Taxonomy" id="1389203"/>
    <lineage>
        <taxon>Eukaryota</taxon>
        <taxon>Fungi</taxon>
        <taxon>Dikarya</taxon>
        <taxon>Basidiomycota</taxon>
        <taxon>Pucciniomycotina</taxon>
        <taxon>Pucciniomycetes</taxon>
        <taxon>Pucciniales</taxon>
        <taxon>Sphaerophragmiaceae</taxon>
        <taxon>Austropuccinia</taxon>
    </lineage>
</organism>